<accession>A0A127PBT0</accession>
<protein>
    <submittedName>
        <fullName evidence="1">Uncharacterized protein</fullName>
    </submittedName>
</protein>
<dbReference type="AlphaFoldDB" id="A0A127PBT0"/>
<evidence type="ECO:0000313" key="2">
    <source>
        <dbReference type="Proteomes" id="UP000072421"/>
    </source>
</evidence>
<organism evidence="1">
    <name type="scientific">Collimonas fungivorans</name>
    <dbReference type="NCBI Taxonomy" id="158899"/>
    <lineage>
        <taxon>Bacteria</taxon>
        <taxon>Pseudomonadati</taxon>
        <taxon>Pseudomonadota</taxon>
        <taxon>Betaproteobacteria</taxon>
        <taxon>Burkholderiales</taxon>
        <taxon>Oxalobacteraceae</taxon>
        <taxon>Collimonas</taxon>
    </lineage>
</organism>
<evidence type="ECO:0000313" key="1">
    <source>
        <dbReference type="EMBL" id="AMO94891.1"/>
    </source>
</evidence>
<sequence length="37" mass="4170">MSLTDMTLTELPFAAEVFSITWIKQALPYCHSNPLCP</sequence>
<reference evidence="1 2" key="1">
    <citation type="submission" date="2015-11" db="EMBL/GenBank/DDBJ databases">
        <title>Exploring the genomic traits of fungus-feeding bacterial genus Collimonas.</title>
        <authorList>
            <person name="Song C."/>
            <person name="Schmidt R."/>
            <person name="de Jager V."/>
            <person name="Krzyzanowska D."/>
            <person name="Jongedijk E."/>
            <person name="Cankar K."/>
            <person name="Beekwilder J."/>
            <person name="van Veen A."/>
            <person name="de Boer W."/>
            <person name="van Veen J.A."/>
            <person name="Garbeva P."/>
        </authorList>
    </citation>
    <scope>NUCLEOTIDE SEQUENCE [LARGE SCALE GENOMIC DNA]</scope>
    <source>
        <strain evidence="1 2">Ter6</strain>
    </source>
</reference>
<proteinExistence type="predicted"/>
<gene>
    <name evidence="1" type="ORF">CFter6_2204</name>
</gene>
<name>A0A127PBT0_9BURK</name>
<dbReference type="Proteomes" id="UP000072421">
    <property type="component" value="Chromosome"/>
</dbReference>
<dbReference type="EMBL" id="CP013232">
    <property type="protein sequence ID" value="AMO94891.1"/>
    <property type="molecule type" value="Genomic_DNA"/>
</dbReference>